<evidence type="ECO:0000313" key="3">
    <source>
        <dbReference type="EMBL" id="SPZ12275.1"/>
    </source>
</evidence>
<keyword evidence="5" id="KW-1185">Reference proteome</keyword>
<reference evidence="2 5" key="2">
    <citation type="submission" date="2020-10" db="EMBL/GenBank/DDBJ databases">
        <title>Genome sequences of Pseudomonas isolates.</title>
        <authorList>
            <person name="Wessels L."/>
            <person name="Reich F."/>
            <person name="Hammerl J."/>
        </authorList>
    </citation>
    <scope>NUCLEOTIDE SEQUENCE [LARGE SCALE GENOMIC DNA]</scope>
    <source>
        <strain evidence="2 5">20-MO00624-0</strain>
    </source>
</reference>
<accession>A0A2X2DJ71</accession>
<dbReference type="Pfam" id="PF09498">
    <property type="entry name" value="DUF2388"/>
    <property type="match status" value="1"/>
</dbReference>
<dbReference type="InterPro" id="IPR012661">
    <property type="entry name" value="CHP02448"/>
</dbReference>
<evidence type="ECO:0000313" key="4">
    <source>
        <dbReference type="Proteomes" id="UP000250443"/>
    </source>
</evidence>
<organism evidence="3 4">
    <name type="scientific">Pseudomonas luteola</name>
    <dbReference type="NCBI Taxonomy" id="47886"/>
    <lineage>
        <taxon>Bacteria</taxon>
        <taxon>Pseudomonadati</taxon>
        <taxon>Pseudomonadota</taxon>
        <taxon>Gammaproteobacteria</taxon>
        <taxon>Pseudomonadales</taxon>
        <taxon>Pseudomonadaceae</taxon>
        <taxon>Pseudomonas</taxon>
    </lineage>
</organism>
<dbReference type="NCBIfam" id="TIGR02448">
    <property type="entry name" value="conserverd hypothetical protein"/>
    <property type="match status" value="1"/>
</dbReference>
<dbReference type="EMBL" id="UAUF01000014">
    <property type="protein sequence ID" value="SPZ12275.1"/>
    <property type="molecule type" value="Genomic_DNA"/>
</dbReference>
<protein>
    <submittedName>
        <fullName evidence="2">DUF2388 domain-containing protein</fullName>
    </submittedName>
    <submittedName>
        <fullName evidence="3">Holliday junction resolvase</fullName>
    </submittedName>
</protein>
<gene>
    <name evidence="2" type="ORF">IRZ65_10540</name>
    <name evidence="3" type="ORF">NCTC11842_04375</name>
</gene>
<dbReference type="AlphaFoldDB" id="A0A2X2DJ71"/>
<sequence>MRLRYLFILGIAVTTMPAFAFDPTTGFIVRSLYVTSKVTSAPFDNKVVRDARDDAALFVASGGAQRSVELESALRWLRSHNPTLTASDEELAEAILAQ</sequence>
<evidence type="ECO:0000313" key="5">
    <source>
        <dbReference type="Proteomes" id="UP000626180"/>
    </source>
</evidence>
<feature type="chain" id="PRO_5016142043" evidence="1">
    <location>
        <begin position="21"/>
        <end position="98"/>
    </location>
</feature>
<name>A0A2X2DJ71_PSELU</name>
<keyword evidence="1" id="KW-0732">Signal</keyword>
<dbReference type="Proteomes" id="UP000626180">
    <property type="component" value="Unassembled WGS sequence"/>
</dbReference>
<proteinExistence type="predicted"/>
<reference evidence="3 4" key="1">
    <citation type="submission" date="2018-06" db="EMBL/GenBank/DDBJ databases">
        <authorList>
            <consortium name="Pathogen Informatics"/>
            <person name="Doyle S."/>
        </authorList>
    </citation>
    <scope>NUCLEOTIDE SEQUENCE [LARGE SCALE GENOMIC DNA]</scope>
    <source>
        <strain evidence="3 4">NCTC11842</strain>
    </source>
</reference>
<dbReference type="EMBL" id="JADMCD010000004">
    <property type="protein sequence ID" value="MBF8641122.1"/>
    <property type="molecule type" value="Genomic_DNA"/>
</dbReference>
<evidence type="ECO:0000256" key="1">
    <source>
        <dbReference type="SAM" id="SignalP"/>
    </source>
</evidence>
<dbReference type="Proteomes" id="UP000250443">
    <property type="component" value="Unassembled WGS sequence"/>
</dbReference>
<feature type="signal peptide" evidence="1">
    <location>
        <begin position="1"/>
        <end position="20"/>
    </location>
</feature>
<evidence type="ECO:0000313" key="2">
    <source>
        <dbReference type="EMBL" id="MBF8641122.1"/>
    </source>
</evidence>